<dbReference type="InterPro" id="IPR029048">
    <property type="entry name" value="HSP70_C_sf"/>
</dbReference>
<protein>
    <submittedName>
        <fullName evidence="2">Uncharacterized protein</fullName>
    </submittedName>
</protein>
<evidence type="ECO:0000256" key="1">
    <source>
        <dbReference type="SAM" id="MobiDB-lite"/>
    </source>
</evidence>
<accession>A0A835GYT1</accession>
<keyword evidence="3" id="KW-1185">Reference proteome</keyword>
<dbReference type="AlphaFoldDB" id="A0A835GYT1"/>
<dbReference type="Gene3D" id="1.20.1270.10">
    <property type="match status" value="1"/>
</dbReference>
<dbReference type="SUPFAM" id="SSF100934">
    <property type="entry name" value="Heat shock protein 70kD (HSP70), C-terminal subdomain"/>
    <property type="match status" value="1"/>
</dbReference>
<feature type="region of interest" description="Disordered" evidence="1">
    <location>
        <begin position="63"/>
        <end position="86"/>
    </location>
</feature>
<gene>
    <name evidence="2" type="ORF">IFM89_030165</name>
</gene>
<dbReference type="OrthoDB" id="3789372at2759"/>
<evidence type="ECO:0000313" key="3">
    <source>
        <dbReference type="Proteomes" id="UP000631114"/>
    </source>
</evidence>
<comment type="caution">
    <text evidence="2">The sequence shown here is derived from an EMBL/GenBank/DDBJ whole genome shotgun (WGS) entry which is preliminary data.</text>
</comment>
<sequence length="86" mass="10527">MKLRRWFMRREIPLENYAYNMRNTIKGEKIGAKLDPVTRRRLRMQLTEAIRWLDKESSLPRSTKFDDKIGEHHPQPHHCKDVRGRW</sequence>
<name>A0A835GYT1_9MAGN</name>
<dbReference type="EMBL" id="JADFTS010000009">
    <property type="protein sequence ID" value="KAF9590015.1"/>
    <property type="molecule type" value="Genomic_DNA"/>
</dbReference>
<evidence type="ECO:0000313" key="2">
    <source>
        <dbReference type="EMBL" id="KAF9590015.1"/>
    </source>
</evidence>
<proteinExistence type="predicted"/>
<reference evidence="2 3" key="1">
    <citation type="submission" date="2020-10" db="EMBL/GenBank/DDBJ databases">
        <title>The Coptis chinensis genome and diversification of protoberbering-type alkaloids.</title>
        <authorList>
            <person name="Wang B."/>
            <person name="Shu S."/>
            <person name="Song C."/>
            <person name="Liu Y."/>
        </authorList>
    </citation>
    <scope>NUCLEOTIDE SEQUENCE [LARGE SCALE GENOMIC DNA]</scope>
    <source>
        <strain evidence="2">HL-2020</strain>
        <tissue evidence="2">Leaf</tissue>
    </source>
</reference>
<dbReference type="Proteomes" id="UP000631114">
    <property type="component" value="Unassembled WGS sequence"/>
</dbReference>
<organism evidence="2 3">
    <name type="scientific">Coptis chinensis</name>
    <dbReference type="NCBI Taxonomy" id="261450"/>
    <lineage>
        <taxon>Eukaryota</taxon>
        <taxon>Viridiplantae</taxon>
        <taxon>Streptophyta</taxon>
        <taxon>Embryophyta</taxon>
        <taxon>Tracheophyta</taxon>
        <taxon>Spermatophyta</taxon>
        <taxon>Magnoliopsida</taxon>
        <taxon>Ranunculales</taxon>
        <taxon>Ranunculaceae</taxon>
        <taxon>Coptidoideae</taxon>
        <taxon>Coptis</taxon>
    </lineage>
</organism>